<proteinExistence type="predicted"/>
<protein>
    <submittedName>
        <fullName evidence="2">Uncharacterized protein</fullName>
    </submittedName>
</protein>
<dbReference type="Proteomes" id="UP001054945">
    <property type="component" value="Unassembled WGS sequence"/>
</dbReference>
<organism evidence="2 3">
    <name type="scientific">Caerostris extrusa</name>
    <name type="common">Bark spider</name>
    <name type="synonym">Caerostris bankana</name>
    <dbReference type="NCBI Taxonomy" id="172846"/>
    <lineage>
        <taxon>Eukaryota</taxon>
        <taxon>Metazoa</taxon>
        <taxon>Ecdysozoa</taxon>
        <taxon>Arthropoda</taxon>
        <taxon>Chelicerata</taxon>
        <taxon>Arachnida</taxon>
        <taxon>Araneae</taxon>
        <taxon>Araneomorphae</taxon>
        <taxon>Entelegynae</taxon>
        <taxon>Araneoidea</taxon>
        <taxon>Araneidae</taxon>
        <taxon>Caerostris</taxon>
    </lineage>
</organism>
<sequence>MRKWAANRYRKSHDTFDSSIFLTKTSLNPESLALWLYLVSQNGCKEKEKEKSERRRRRTEGRKKSNNCVFPGINVRLKLATAAEAIFPARIPEKRK</sequence>
<reference evidence="2 3" key="1">
    <citation type="submission" date="2021-06" db="EMBL/GenBank/DDBJ databases">
        <title>Caerostris extrusa draft genome.</title>
        <authorList>
            <person name="Kono N."/>
            <person name="Arakawa K."/>
        </authorList>
    </citation>
    <scope>NUCLEOTIDE SEQUENCE [LARGE SCALE GENOMIC DNA]</scope>
</reference>
<evidence type="ECO:0000313" key="2">
    <source>
        <dbReference type="EMBL" id="GIY55631.1"/>
    </source>
</evidence>
<gene>
    <name evidence="2" type="ORF">CEXT_755131</name>
</gene>
<keyword evidence="3" id="KW-1185">Reference proteome</keyword>
<evidence type="ECO:0000313" key="3">
    <source>
        <dbReference type="Proteomes" id="UP001054945"/>
    </source>
</evidence>
<feature type="region of interest" description="Disordered" evidence="1">
    <location>
        <begin position="47"/>
        <end position="66"/>
    </location>
</feature>
<comment type="caution">
    <text evidence="2">The sequence shown here is derived from an EMBL/GenBank/DDBJ whole genome shotgun (WGS) entry which is preliminary data.</text>
</comment>
<feature type="compositionally biased region" description="Basic residues" evidence="1">
    <location>
        <begin position="54"/>
        <end position="65"/>
    </location>
</feature>
<evidence type="ECO:0000256" key="1">
    <source>
        <dbReference type="SAM" id="MobiDB-lite"/>
    </source>
</evidence>
<accession>A0AAV4UCT6</accession>
<dbReference type="EMBL" id="BPLR01012660">
    <property type="protein sequence ID" value="GIY55631.1"/>
    <property type="molecule type" value="Genomic_DNA"/>
</dbReference>
<dbReference type="AlphaFoldDB" id="A0AAV4UCT6"/>
<name>A0AAV4UCT6_CAEEX</name>